<dbReference type="HOGENOM" id="CLU_1246099_0_0_1"/>
<dbReference type="AlphaFoldDB" id="M5BL46"/>
<gene>
    <name evidence="2" type="primary">JMJ16202</name>
    <name evidence="2" type="ORF">BN14_01489</name>
</gene>
<comment type="caution">
    <text evidence="2">The sequence shown here is derived from an EMBL/GenBank/DDBJ whole genome shotgun (WGS) entry which is preliminary data.</text>
</comment>
<dbReference type="EMBL" id="CAOJ01001955">
    <property type="protein sequence ID" value="CCO27509.1"/>
    <property type="molecule type" value="Genomic_DNA"/>
</dbReference>
<sequence>MMELKALQRCVKRAVEWSEQASQLLDCPLPPKKRSRTESAPEPQFGVDDIQRLLDEIKKLGVDAPEKARLETLLEQVQDFQQKTRPLIRKIGSSDDTAPLEMFEELVAMGKNLRLEIEELTKLEELVARLQFFQIVSTVNDNGLTLDQVEELLTRGYDAQVPTDHKTMMELNRKATFGGEWKTRAVSILAQPRPSMQDLNQLVVPVQWIPTEENTRNESRRI</sequence>
<accession>M5BL46</accession>
<proteinExistence type="predicted"/>
<organism evidence="2 3">
    <name type="scientific">Thanatephorus cucumeris (strain AG1-IB / isolate 7/3/14)</name>
    <name type="common">Lettuce bottom rot fungus</name>
    <name type="synonym">Rhizoctonia solani</name>
    <dbReference type="NCBI Taxonomy" id="1108050"/>
    <lineage>
        <taxon>Eukaryota</taxon>
        <taxon>Fungi</taxon>
        <taxon>Dikarya</taxon>
        <taxon>Basidiomycota</taxon>
        <taxon>Agaricomycotina</taxon>
        <taxon>Agaricomycetes</taxon>
        <taxon>Cantharellales</taxon>
        <taxon>Ceratobasidiaceae</taxon>
        <taxon>Rhizoctonia</taxon>
        <taxon>Rhizoctonia solani AG-1</taxon>
    </lineage>
</organism>
<evidence type="ECO:0000259" key="1">
    <source>
        <dbReference type="Pfam" id="PF08429"/>
    </source>
</evidence>
<reference evidence="2 3" key="1">
    <citation type="journal article" date="2013" name="J. Biotechnol.">
        <title>Establishment and interpretation of the genome sequence of the phytopathogenic fungus Rhizoctonia solani AG1-IB isolate 7/3/14.</title>
        <authorList>
            <person name="Wibberg D.W."/>
            <person name="Jelonek L.J."/>
            <person name="Rupp O.R."/>
            <person name="Hennig M.H."/>
            <person name="Eikmeyer F.E."/>
            <person name="Goesmann A.G."/>
            <person name="Hartmann A.H."/>
            <person name="Borriss R.B."/>
            <person name="Grosch R.G."/>
            <person name="Puehler A.P."/>
            <person name="Schlueter A.S."/>
        </authorList>
    </citation>
    <scope>NUCLEOTIDE SEQUENCE [LARGE SCALE GENOMIC DNA]</scope>
    <source>
        <strain evidence="3">AG1-IB / isolate 7/3/14</strain>
    </source>
</reference>
<protein>
    <submittedName>
        <fullName evidence="2">Jumonji superfamily protein</fullName>
        <ecNumber evidence="2">1.14.11.-</ecNumber>
    </submittedName>
</protein>
<evidence type="ECO:0000313" key="2">
    <source>
        <dbReference type="EMBL" id="CCO27509.1"/>
    </source>
</evidence>
<keyword evidence="2" id="KW-0560">Oxidoreductase</keyword>
<dbReference type="GO" id="GO:0016491">
    <property type="term" value="F:oxidoreductase activity"/>
    <property type="evidence" value="ECO:0007669"/>
    <property type="project" value="UniProtKB-KW"/>
</dbReference>
<feature type="domain" description="Lysine-specific demethylase-like" evidence="1">
    <location>
        <begin position="3"/>
        <end position="214"/>
    </location>
</feature>
<name>M5BL46_THACB</name>
<dbReference type="Proteomes" id="UP000012065">
    <property type="component" value="Unassembled WGS sequence"/>
</dbReference>
<dbReference type="EC" id="1.14.11.-" evidence="2"/>
<dbReference type="Pfam" id="PF08429">
    <property type="entry name" value="PLU-1"/>
    <property type="match status" value="1"/>
</dbReference>
<evidence type="ECO:0000313" key="3">
    <source>
        <dbReference type="Proteomes" id="UP000012065"/>
    </source>
</evidence>
<dbReference type="InterPro" id="IPR013637">
    <property type="entry name" value="Lys_sp_deMease-like_dom"/>
</dbReference>